<protein>
    <submittedName>
        <fullName evidence="2">Uncharacterized protein</fullName>
    </submittedName>
</protein>
<keyword evidence="1" id="KW-0472">Membrane</keyword>
<evidence type="ECO:0000256" key="1">
    <source>
        <dbReference type="SAM" id="Phobius"/>
    </source>
</evidence>
<reference evidence="2 3" key="1">
    <citation type="submission" date="2016-10" db="EMBL/GenBank/DDBJ databases">
        <authorList>
            <person name="de Groot N.N."/>
        </authorList>
    </citation>
    <scope>NUCLEOTIDE SEQUENCE [LARGE SCALE GENOMIC DNA]</scope>
    <source>
        <strain evidence="2 3">CGMCC 1.7054</strain>
    </source>
</reference>
<organism evidence="2 3">
    <name type="scientific">Micrococcus terreus</name>
    <dbReference type="NCBI Taxonomy" id="574650"/>
    <lineage>
        <taxon>Bacteria</taxon>
        <taxon>Bacillati</taxon>
        <taxon>Actinomycetota</taxon>
        <taxon>Actinomycetes</taxon>
        <taxon>Micrococcales</taxon>
        <taxon>Micrococcaceae</taxon>
        <taxon>Micrococcus</taxon>
    </lineage>
</organism>
<evidence type="ECO:0000313" key="3">
    <source>
        <dbReference type="Proteomes" id="UP000198881"/>
    </source>
</evidence>
<keyword evidence="3" id="KW-1185">Reference proteome</keyword>
<keyword evidence="1" id="KW-0812">Transmembrane</keyword>
<gene>
    <name evidence="2" type="ORF">SAMN04487966_102280</name>
</gene>
<name>A0A1I7MHA1_9MICC</name>
<proteinExistence type="predicted"/>
<dbReference type="EMBL" id="FPCG01000002">
    <property type="protein sequence ID" value="SFV21291.1"/>
    <property type="molecule type" value="Genomic_DNA"/>
</dbReference>
<dbReference type="RefSeq" id="WP_281247555.1">
    <property type="nucleotide sequence ID" value="NZ_FPCG01000002.1"/>
</dbReference>
<feature type="transmembrane region" description="Helical" evidence="1">
    <location>
        <begin position="20"/>
        <end position="39"/>
    </location>
</feature>
<accession>A0A1I7MHA1</accession>
<dbReference type="STRING" id="574650.SAMN04487966_102280"/>
<evidence type="ECO:0000313" key="2">
    <source>
        <dbReference type="EMBL" id="SFV21291.1"/>
    </source>
</evidence>
<sequence>MPQPTLPRSHRHPVVDALTNILLTVALFAAVYSPTIIAGPS</sequence>
<dbReference type="AlphaFoldDB" id="A0A1I7MHA1"/>
<dbReference type="Proteomes" id="UP000198881">
    <property type="component" value="Unassembled WGS sequence"/>
</dbReference>
<keyword evidence="1" id="KW-1133">Transmembrane helix</keyword>